<name>A0A218W657_PUNGR</name>
<evidence type="ECO:0000313" key="1">
    <source>
        <dbReference type="EMBL" id="OWM67562.1"/>
    </source>
</evidence>
<dbReference type="Pfam" id="PF05553">
    <property type="entry name" value="DUF761"/>
    <property type="match status" value="1"/>
</dbReference>
<organism evidence="1 3">
    <name type="scientific">Punica granatum</name>
    <name type="common">Pomegranate</name>
    <dbReference type="NCBI Taxonomy" id="22663"/>
    <lineage>
        <taxon>Eukaryota</taxon>
        <taxon>Viridiplantae</taxon>
        <taxon>Streptophyta</taxon>
        <taxon>Embryophyta</taxon>
        <taxon>Tracheophyta</taxon>
        <taxon>Spermatophyta</taxon>
        <taxon>Magnoliopsida</taxon>
        <taxon>eudicotyledons</taxon>
        <taxon>Gunneridae</taxon>
        <taxon>Pentapetalae</taxon>
        <taxon>rosids</taxon>
        <taxon>malvids</taxon>
        <taxon>Myrtales</taxon>
        <taxon>Lythraceae</taxon>
        <taxon>Punica</taxon>
    </lineage>
</organism>
<evidence type="ECO:0000313" key="2">
    <source>
        <dbReference type="EMBL" id="PKI79254.1"/>
    </source>
</evidence>
<dbReference type="AlphaFoldDB" id="A0A218W657"/>
<dbReference type="Proteomes" id="UP000197138">
    <property type="component" value="Unassembled WGS sequence"/>
</dbReference>
<reference evidence="2 4" key="3">
    <citation type="submission" date="2017-11" db="EMBL/GenBank/DDBJ databases">
        <title>De-novo sequencing of pomegranate (Punica granatum L.) genome.</title>
        <authorList>
            <person name="Akparov Z."/>
            <person name="Amiraslanov A."/>
            <person name="Hajiyeva S."/>
            <person name="Abbasov M."/>
            <person name="Kaur K."/>
            <person name="Hamwieh A."/>
            <person name="Solovyev V."/>
            <person name="Salamov A."/>
            <person name="Braich B."/>
            <person name="Kosarev P."/>
            <person name="Mahmoud A."/>
            <person name="Hajiyev E."/>
            <person name="Babayeva S."/>
            <person name="Izzatullayeva V."/>
            <person name="Mammadov A."/>
            <person name="Mammadov A."/>
            <person name="Sharifova S."/>
            <person name="Ojaghi J."/>
            <person name="Eynullazada K."/>
            <person name="Bayramov B."/>
            <person name="Abdulazimova A."/>
            <person name="Shahmuradov I."/>
        </authorList>
    </citation>
    <scope>NUCLEOTIDE SEQUENCE [LARGE SCALE GENOMIC DNA]</scope>
    <source>
        <strain evidence="2">AG2017</strain>
        <strain evidence="4">cv. AG2017</strain>
        <tissue evidence="2">Leaf</tissue>
    </source>
</reference>
<reference evidence="1" key="2">
    <citation type="submission" date="2017-06" db="EMBL/GenBank/DDBJ databases">
        <title>The pomegranate genome and the genomics of punicalagin biosynthesis.</title>
        <authorList>
            <person name="Xu C."/>
        </authorList>
    </citation>
    <scope>NUCLEOTIDE SEQUENCE [LARGE SCALE GENOMIC DNA]</scope>
    <source>
        <tissue evidence="1">Fresh leaf</tissue>
    </source>
</reference>
<dbReference type="PANTHER" id="PTHR33265:SF6">
    <property type="entry name" value="OS01G0930500 PROTEIN"/>
    <property type="match status" value="1"/>
</dbReference>
<dbReference type="InterPro" id="IPR008480">
    <property type="entry name" value="DUF761_pln"/>
</dbReference>
<comment type="caution">
    <text evidence="1">The sequence shown here is derived from an EMBL/GenBank/DDBJ whole genome shotgun (WGS) entry which is preliminary data.</text>
</comment>
<keyword evidence="4" id="KW-1185">Reference proteome</keyword>
<sequence>MELQYSPLPSSARAKRPWKVLKIIFSVIRRGLISKTKVLMDLNLNLMVKRGHAKLKRKYLMSNFMSRSSRVGSFWVSEYEFSCTNSPSQIFFQANKKKPIFFFPPCLCLPGAASEEDFGIYKPDKVVLVPKIPDYLSNFHIDASFDQAQYEKCHSPTFSPNRVRVSDYLSVDEDDGSDRRVDHEAEEFIKSFYEQLRVQSPINLQY</sequence>
<dbReference type="PANTHER" id="PTHR33265">
    <property type="entry name" value="AVR9/CF-9 RAPIDLY ELICITED PROTEIN-RELATED"/>
    <property type="match status" value="1"/>
</dbReference>
<evidence type="ECO:0000313" key="4">
    <source>
        <dbReference type="Proteomes" id="UP000233551"/>
    </source>
</evidence>
<dbReference type="Proteomes" id="UP000233551">
    <property type="component" value="Unassembled WGS sequence"/>
</dbReference>
<dbReference type="EMBL" id="PGOL01000014">
    <property type="protein sequence ID" value="PKI79254.1"/>
    <property type="molecule type" value="Genomic_DNA"/>
</dbReference>
<dbReference type="EMBL" id="MTKT01005384">
    <property type="protein sequence ID" value="OWM67562.1"/>
    <property type="molecule type" value="Genomic_DNA"/>
</dbReference>
<dbReference type="STRING" id="22663.A0A218W657"/>
<gene>
    <name evidence="1" type="ORF">CDL15_Pgr028425</name>
    <name evidence="2" type="ORF">CRG98_000374</name>
</gene>
<reference evidence="3" key="1">
    <citation type="journal article" date="2017" name="Plant J.">
        <title>The pomegranate (Punica granatum L.) genome and the genomics of punicalagin biosynthesis.</title>
        <authorList>
            <person name="Qin G."/>
            <person name="Xu C."/>
            <person name="Ming R."/>
            <person name="Tang H."/>
            <person name="Guyot R."/>
            <person name="Kramer E.M."/>
            <person name="Hu Y."/>
            <person name="Yi X."/>
            <person name="Qi Y."/>
            <person name="Xu X."/>
            <person name="Gao Z."/>
            <person name="Pan H."/>
            <person name="Jian J."/>
            <person name="Tian Y."/>
            <person name="Yue Z."/>
            <person name="Xu Y."/>
        </authorList>
    </citation>
    <scope>NUCLEOTIDE SEQUENCE [LARGE SCALE GENOMIC DNA]</scope>
    <source>
        <strain evidence="3">cv. Dabenzi</strain>
    </source>
</reference>
<proteinExistence type="predicted"/>
<accession>A0A218W657</accession>
<protein>
    <submittedName>
        <fullName evidence="1">Uncharacterized protein</fullName>
    </submittedName>
</protein>
<evidence type="ECO:0000313" key="3">
    <source>
        <dbReference type="Proteomes" id="UP000197138"/>
    </source>
</evidence>